<reference evidence="4" key="1">
    <citation type="submission" date="2025-08" db="UniProtKB">
        <authorList>
            <consortium name="RefSeq"/>
        </authorList>
    </citation>
    <scope>IDENTIFICATION</scope>
    <source>
        <tissue evidence="4">Gonad</tissue>
    </source>
</reference>
<protein>
    <submittedName>
        <fullName evidence="4">Uncharacterized protein LOC109478045</fullName>
    </submittedName>
</protein>
<keyword evidence="2" id="KW-0812">Transmembrane</keyword>
<dbReference type="InterPro" id="IPR029044">
    <property type="entry name" value="Nucleotide-diphossugar_trans"/>
</dbReference>
<keyword evidence="3" id="KW-1185">Reference proteome</keyword>
<keyword evidence="2" id="KW-0472">Membrane</keyword>
<accession>A0A6P4Z0H4</accession>
<organism evidence="3 4">
    <name type="scientific">Branchiostoma belcheri</name>
    <name type="common">Amphioxus</name>
    <dbReference type="NCBI Taxonomy" id="7741"/>
    <lineage>
        <taxon>Eukaryota</taxon>
        <taxon>Metazoa</taxon>
        <taxon>Chordata</taxon>
        <taxon>Cephalochordata</taxon>
        <taxon>Leptocardii</taxon>
        <taxon>Amphioxiformes</taxon>
        <taxon>Branchiostomatidae</taxon>
        <taxon>Branchiostoma</taxon>
    </lineage>
</organism>
<evidence type="ECO:0000256" key="1">
    <source>
        <dbReference type="SAM" id="MobiDB-lite"/>
    </source>
</evidence>
<evidence type="ECO:0000256" key="2">
    <source>
        <dbReference type="SAM" id="Phobius"/>
    </source>
</evidence>
<name>A0A6P4Z0H4_BRABE</name>
<dbReference type="KEGG" id="bbel:109478045"/>
<gene>
    <name evidence="4" type="primary">LOC109478045</name>
</gene>
<evidence type="ECO:0000313" key="3">
    <source>
        <dbReference type="Proteomes" id="UP000515135"/>
    </source>
</evidence>
<feature type="compositionally biased region" description="Basic and acidic residues" evidence="1">
    <location>
        <begin position="312"/>
        <end position="323"/>
    </location>
</feature>
<evidence type="ECO:0000313" key="4">
    <source>
        <dbReference type="RefSeq" id="XP_019635060.1"/>
    </source>
</evidence>
<feature type="transmembrane region" description="Helical" evidence="2">
    <location>
        <begin position="9"/>
        <end position="29"/>
    </location>
</feature>
<dbReference type="AlphaFoldDB" id="A0A6P4Z0H4"/>
<sequence>MAILVRKRTVVVVILTSMVWVFMDIFIFLKNSDFVKMSDSERLKEKVREYAVGKVTVLPPEGKEGIRDVYHTEAALYTEHRQIQTLKEQIFPPNLKLESSRNVHEGFLVTAYSFDDSYDNEPIQIELKDKSEDVTDLERPVVDLQGQFKVDTESDIITHDAPAKMADQEQNEEETSFLDQFDERIKEYASVTVSELFYNTPSPWVASTRKTAYDGVFIPEIITNHNIENSHQENITQENEGKTLSNITASLAPTTKNSRFGNFLARLPFVVNKEAPGPYHDQYDPTELKENIPKHTVQSLNLLTMPKSPRSPGEDGRPVRTKKEDDAMVKSMFAEASFNVFVSNLISVERTIPDLRPTK</sequence>
<dbReference type="GeneID" id="109478045"/>
<feature type="region of interest" description="Disordered" evidence="1">
    <location>
        <begin position="304"/>
        <end position="323"/>
    </location>
</feature>
<dbReference type="Gene3D" id="3.90.550.10">
    <property type="entry name" value="Spore Coat Polysaccharide Biosynthesis Protein SpsA, Chain A"/>
    <property type="match status" value="1"/>
</dbReference>
<keyword evidence="2" id="KW-1133">Transmembrane helix</keyword>
<proteinExistence type="predicted"/>
<dbReference type="OrthoDB" id="5988548at2759"/>
<dbReference type="Proteomes" id="UP000515135">
    <property type="component" value="Unplaced"/>
</dbReference>
<dbReference type="RefSeq" id="XP_019635060.1">
    <property type="nucleotide sequence ID" value="XM_019779501.1"/>
</dbReference>